<sequence>MQGIDAYKQLIEKEITELKIKDEPSGLYSPITYLLGLGGKRMRPILSMMSAELFGGNPKEALNSGLAIELFHNFSLIHDDIMDNAPLRRGYPTVHTKWSEKTGILSGDALFVVAYHYLAQNTVTYLNTLLHTFSVRVMEVCEGQQMDMDFETRDDVSIDEYIEMIRLKTSVLLGAALEMGAIVADASRDDVQRIYSFGENVGIAFQLQDDILDLYADPDKFGKQVGGDILANKKTFLLLKAFELADNDQQKKLQELSEEVDEQMKVEETRKIFDQLGVRELARIEMERHYALALESMELVTASVEKKKPLLKVAEYLMNREV</sequence>
<dbReference type="Gene3D" id="1.10.600.10">
    <property type="entry name" value="Farnesyl Diphosphate Synthase"/>
    <property type="match status" value="1"/>
</dbReference>
<dbReference type="PANTHER" id="PTHR12001">
    <property type="entry name" value="GERANYLGERANYL PYROPHOSPHATE SYNTHASE"/>
    <property type="match status" value="1"/>
</dbReference>
<dbReference type="SFLD" id="SFLDS00005">
    <property type="entry name" value="Isoprenoid_Synthase_Type_I"/>
    <property type="match status" value="1"/>
</dbReference>
<evidence type="ECO:0000256" key="3">
    <source>
        <dbReference type="ARBA" id="ARBA00022679"/>
    </source>
</evidence>
<proteinExistence type="inferred from homology"/>
<dbReference type="Pfam" id="PF00348">
    <property type="entry name" value="polyprenyl_synt"/>
    <property type="match status" value="1"/>
</dbReference>
<gene>
    <name evidence="7" type="ORF">GCM10009118_01970</name>
</gene>
<name>A0ABN1MKW0_9FLAO</name>
<keyword evidence="4" id="KW-0479">Metal-binding</keyword>
<comment type="caution">
    <text evidence="7">The sequence shown here is derived from an EMBL/GenBank/DDBJ whole genome shotgun (WGS) entry which is preliminary data.</text>
</comment>
<evidence type="ECO:0000256" key="2">
    <source>
        <dbReference type="ARBA" id="ARBA00006706"/>
    </source>
</evidence>
<dbReference type="Proteomes" id="UP001501126">
    <property type="component" value="Unassembled WGS sequence"/>
</dbReference>
<keyword evidence="8" id="KW-1185">Reference proteome</keyword>
<accession>A0ABN1MKW0</accession>
<keyword evidence="3 6" id="KW-0808">Transferase</keyword>
<dbReference type="SFLD" id="SFLDG01017">
    <property type="entry name" value="Polyprenyl_Transferase_Like"/>
    <property type="match status" value="1"/>
</dbReference>
<dbReference type="CDD" id="cd00685">
    <property type="entry name" value="Trans_IPPS_HT"/>
    <property type="match status" value="1"/>
</dbReference>
<evidence type="ECO:0000256" key="4">
    <source>
        <dbReference type="ARBA" id="ARBA00022723"/>
    </source>
</evidence>
<organism evidence="7 8">
    <name type="scientific">Wandonia haliotis</name>
    <dbReference type="NCBI Taxonomy" id="574963"/>
    <lineage>
        <taxon>Bacteria</taxon>
        <taxon>Pseudomonadati</taxon>
        <taxon>Bacteroidota</taxon>
        <taxon>Flavobacteriia</taxon>
        <taxon>Flavobacteriales</taxon>
        <taxon>Crocinitomicaceae</taxon>
        <taxon>Wandonia</taxon>
    </lineage>
</organism>
<dbReference type="EMBL" id="BAAAFH010000003">
    <property type="protein sequence ID" value="GAA0873789.1"/>
    <property type="molecule type" value="Genomic_DNA"/>
</dbReference>
<dbReference type="PROSITE" id="PS00723">
    <property type="entry name" value="POLYPRENYL_SYNTHASE_1"/>
    <property type="match status" value="1"/>
</dbReference>
<evidence type="ECO:0000256" key="6">
    <source>
        <dbReference type="RuleBase" id="RU004466"/>
    </source>
</evidence>
<evidence type="ECO:0000313" key="7">
    <source>
        <dbReference type="EMBL" id="GAA0873789.1"/>
    </source>
</evidence>
<comment type="cofactor">
    <cofactor evidence="1">
        <name>Mg(2+)</name>
        <dbReference type="ChEBI" id="CHEBI:18420"/>
    </cofactor>
</comment>
<comment type="similarity">
    <text evidence="2 6">Belongs to the FPP/GGPP synthase family.</text>
</comment>
<dbReference type="InterPro" id="IPR008949">
    <property type="entry name" value="Isoprenoid_synthase_dom_sf"/>
</dbReference>
<keyword evidence="5" id="KW-0460">Magnesium</keyword>
<dbReference type="InterPro" id="IPR000092">
    <property type="entry name" value="Polyprenyl_synt"/>
</dbReference>
<dbReference type="PROSITE" id="PS00444">
    <property type="entry name" value="POLYPRENYL_SYNTHASE_2"/>
    <property type="match status" value="1"/>
</dbReference>
<dbReference type="PANTHER" id="PTHR12001:SF85">
    <property type="entry name" value="SHORT CHAIN ISOPRENYL DIPHOSPHATE SYNTHASE"/>
    <property type="match status" value="1"/>
</dbReference>
<evidence type="ECO:0000313" key="8">
    <source>
        <dbReference type="Proteomes" id="UP001501126"/>
    </source>
</evidence>
<dbReference type="SUPFAM" id="SSF48576">
    <property type="entry name" value="Terpenoid synthases"/>
    <property type="match status" value="1"/>
</dbReference>
<dbReference type="InterPro" id="IPR033749">
    <property type="entry name" value="Polyprenyl_synt_CS"/>
</dbReference>
<protein>
    <submittedName>
        <fullName evidence="7">Polyprenyl synthetase family protein</fullName>
    </submittedName>
</protein>
<evidence type="ECO:0000256" key="5">
    <source>
        <dbReference type="ARBA" id="ARBA00022842"/>
    </source>
</evidence>
<dbReference type="RefSeq" id="WP_343784167.1">
    <property type="nucleotide sequence ID" value="NZ_BAAAFH010000003.1"/>
</dbReference>
<evidence type="ECO:0000256" key="1">
    <source>
        <dbReference type="ARBA" id="ARBA00001946"/>
    </source>
</evidence>
<reference evidence="7 8" key="1">
    <citation type="journal article" date="2019" name="Int. J. Syst. Evol. Microbiol.">
        <title>The Global Catalogue of Microorganisms (GCM) 10K type strain sequencing project: providing services to taxonomists for standard genome sequencing and annotation.</title>
        <authorList>
            <consortium name="The Broad Institute Genomics Platform"/>
            <consortium name="The Broad Institute Genome Sequencing Center for Infectious Disease"/>
            <person name="Wu L."/>
            <person name="Ma J."/>
        </authorList>
    </citation>
    <scope>NUCLEOTIDE SEQUENCE [LARGE SCALE GENOMIC DNA]</scope>
    <source>
        <strain evidence="7 8">JCM 16083</strain>
    </source>
</reference>